<dbReference type="Proteomes" id="UP001328107">
    <property type="component" value="Unassembled WGS sequence"/>
</dbReference>
<dbReference type="PANTHER" id="PTHR47630:SF6">
    <property type="entry name" value="NUCLEAR HORMONE RECEPTOR FAMILY"/>
    <property type="match status" value="1"/>
</dbReference>
<evidence type="ECO:0000256" key="1">
    <source>
        <dbReference type="ARBA" id="ARBA00023015"/>
    </source>
</evidence>
<protein>
    <submittedName>
        <fullName evidence="4">Uncharacterized protein</fullName>
    </submittedName>
</protein>
<accession>A0AAN5CLA7</accession>
<proteinExistence type="predicted"/>
<dbReference type="InterPro" id="IPR035500">
    <property type="entry name" value="NHR-like_dom_sf"/>
</dbReference>
<keyword evidence="1" id="KW-0805">Transcription regulation</keyword>
<dbReference type="Gene3D" id="1.10.565.10">
    <property type="entry name" value="Retinoid X Receptor"/>
    <property type="match status" value="1"/>
</dbReference>
<dbReference type="EMBL" id="BTRK01000004">
    <property type="protein sequence ID" value="GMR46518.1"/>
    <property type="molecule type" value="Genomic_DNA"/>
</dbReference>
<dbReference type="InterPro" id="IPR052499">
    <property type="entry name" value="C.elegans_NHRs"/>
</dbReference>
<dbReference type="SUPFAM" id="SSF48508">
    <property type="entry name" value="Nuclear receptor ligand-binding domain"/>
    <property type="match status" value="1"/>
</dbReference>
<name>A0AAN5CLA7_9BILA</name>
<organism evidence="4 5">
    <name type="scientific">Pristionchus mayeri</name>
    <dbReference type="NCBI Taxonomy" id="1317129"/>
    <lineage>
        <taxon>Eukaryota</taxon>
        <taxon>Metazoa</taxon>
        <taxon>Ecdysozoa</taxon>
        <taxon>Nematoda</taxon>
        <taxon>Chromadorea</taxon>
        <taxon>Rhabditida</taxon>
        <taxon>Rhabditina</taxon>
        <taxon>Diplogasteromorpha</taxon>
        <taxon>Diplogasteroidea</taxon>
        <taxon>Neodiplogasteridae</taxon>
        <taxon>Pristionchus</taxon>
    </lineage>
</organism>
<dbReference type="AlphaFoldDB" id="A0AAN5CLA7"/>
<keyword evidence="3" id="KW-0675">Receptor</keyword>
<evidence type="ECO:0000256" key="2">
    <source>
        <dbReference type="ARBA" id="ARBA00023163"/>
    </source>
</evidence>
<reference evidence="5" key="1">
    <citation type="submission" date="2022-10" db="EMBL/GenBank/DDBJ databases">
        <title>Genome assembly of Pristionchus species.</title>
        <authorList>
            <person name="Yoshida K."/>
            <person name="Sommer R.J."/>
        </authorList>
    </citation>
    <scope>NUCLEOTIDE SEQUENCE [LARGE SCALE GENOMIC DNA]</scope>
    <source>
        <strain evidence="5">RS5460</strain>
    </source>
</reference>
<evidence type="ECO:0000313" key="4">
    <source>
        <dbReference type="EMBL" id="GMR46518.1"/>
    </source>
</evidence>
<keyword evidence="5" id="KW-1185">Reference proteome</keyword>
<evidence type="ECO:0000313" key="5">
    <source>
        <dbReference type="Proteomes" id="UP001328107"/>
    </source>
</evidence>
<evidence type="ECO:0000256" key="3">
    <source>
        <dbReference type="ARBA" id="ARBA00023170"/>
    </source>
</evidence>
<sequence>YEEYCLLKTMSLIQFDNHLSEEGQRAICALREDLLAALIAHIDRRFRQMTSAERTRRSLKLTGLFP</sequence>
<keyword evidence="2" id="KW-0804">Transcription</keyword>
<feature type="non-terminal residue" evidence="4">
    <location>
        <position position="66"/>
    </location>
</feature>
<feature type="non-terminal residue" evidence="4">
    <location>
        <position position="1"/>
    </location>
</feature>
<dbReference type="PANTHER" id="PTHR47630">
    <property type="entry name" value="NUCLEAR HORMONE RECEPTOR FAMILY-RELATED-RELATED"/>
    <property type="match status" value="1"/>
</dbReference>
<gene>
    <name evidence="4" type="ORF">PMAYCL1PPCAC_16713</name>
</gene>
<comment type="caution">
    <text evidence="4">The sequence shown here is derived from an EMBL/GenBank/DDBJ whole genome shotgun (WGS) entry which is preliminary data.</text>
</comment>